<dbReference type="Ensembl" id="ENSANIT00000005830.1">
    <property type="protein sequence ID" value="ENSANIP00000005644.1"/>
    <property type="gene ID" value="ENSANIG00000003878.1"/>
</dbReference>
<reference evidence="2" key="1">
    <citation type="submission" date="2025-08" db="UniProtKB">
        <authorList>
            <consortium name="Ensembl"/>
        </authorList>
    </citation>
    <scope>IDENTIFICATION</scope>
</reference>
<reference evidence="2" key="2">
    <citation type="submission" date="2025-09" db="UniProtKB">
        <authorList>
            <consortium name="Ensembl"/>
        </authorList>
    </citation>
    <scope>IDENTIFICATION</scope>
</reference>
<proteinExistence type="predicted"/>
<feature type="domain" description="RL" evidence="1">
    <location>
        <begin position="40"/>
        <end position="87"/>
    </location>
</feature>
<evidence type="ECO:0000313" key="2">
    <source>
        <dbReference type="Ensembl" id="ENSANIP00000005644.1"/>
    </source>
</evidence>
<dbReference type="InterPro" id="IPR041252">
    <property type="entry name" value="RL"/>
</dbReference>
<protein>
    <recommendedName>
        <fullName evidence="1">RL domain-containing protein</fullName>
    </recommendedName>
</protein>
<sequence length="95" mass="10937">MAPLPVCNQEKSFCVSGCSSMSHFHVNSVGYAEVNTRKKTFAEVQTERSEQAERTVLIKCPPKLNEKKLLQYLSSHGNIESHFFFENRNFRKKIV</sequence>
<evidence type="ECO:0000259" key="1">
    <source>
        <dbReference type="Pfam" id="PF17797"/>
    </source>
</evidence>
<name>A0A8B9MBW0_9AVES</name>
<dbReference type="Pfam" id="PF17797">
    <property type="entry name" value="RL"/>
    <property type="match status" value="1"/>
</dbReference>
<dbReference type="AlphaFoldDB" id="A0A8B9MBW0"/>
<dbReference type="Proteomes" id="UP000694541">
    <property type="component" value="Unplaced"/>
</dbReference>
<accession>A0A8B9MBW0</accession>
<keyword evidence="3" id="KW-1185">Reference proteome</keyword>
<evidence type="ECO:0000313" key="3">
    <source>
        <dbReference type="Proteomes" id="UP000694541"/>
    </source>
</evidence>
<organism evidence="2 3">
    <name type="scientific">Accipiter nisus</name>
    <name type="common">Eurasian sparrowhawk</name>
    <dbReference type="NCBI Taxonomy" id="211598"/>
    <lineage>
        <taxon>Eukaryota</taxon>
        <taxon>Metazoa</taxon>
        <taxon>Chordata</taxon>
        <taxon>Craniata</taxon>
        <taxon>Vertebrata</taxon>
        <taxon>Euteleostomi</taxon>
        <taxon>Archelosauria</taxon>
        <taxon>Archosauria</taxon>
        <taxon>Dinosauria</taxon>
        <taxon>Saurischia</taxon>
        <taxon>Theropoda</taxon>
        <taxon>Coelurosauria</taxon>
        <taxon>Aves</taxon>
        <taxon>Neognathae</taxon>
        <taxon>Neoaves</taxon>
        <taxon>Telluraves</taxon>
        <taxon>Accipitrimorphae</taxon>
        <taxon>Accipitriformes</taxon>
        <taxon>Accipitridae</taxon>
        <taxon>Accipitrinae</taxon>
        <taxon>Accipiter</taxon>
    </lineage>
</organism>